<feature type="transmembrane region" description="Helical" evidence="1">
    <location>
        <begin position="57"/>
        <end position="79"/>
    </location>
</feature>
<dbReference type="AlphaFoldDB" id="A0A6N3JV60"/>
<keyword evidence="1" id="KW-1133">Transmembrane helix</keyword>
<evidence type="ECO:0000313" key="2">
    <source>
        <dbReference type="EMBL" id="AXH89441.1"/>
    </source>
</evidence>
<organism evidence="2 3">
    <name type="scientific">Micromonospora aurantiaca</name>
    <name type="common">nom. illeg.</name>
    <dbReference type="NCBI Taxonomy" id="47850"/>
    <lineage>
        <taxon>Bacteria</taxon>
        <taxon>Bacillati</taxon>
        <taxon>Actinomycetota</taxon>
        <taxon>Actinomycetes</taxon>
        <taxon>Micromonosporales</taxon>
        <taxon>Micromonosporaceae</taxon>
        <taxon>Micromonospora</taxon>
    </lineage>
</organism>
<gene>
    <name evidence="2" type="ORF">DVH21_05525</name>
</gene>
<sequence length="81" mass="8754">MTAVPVPRALRRPLPPLNHSAYPCRFDDCRTPPLTAHRSGCPIALPYPAEARVFRGVLIGLPLGALGWLLAAALFIALIRS</sequence>
<dbReference type="RefSeq" id="WP_114918995.1">
    <property type="nucleotide sequence ID" value="NZ_CP031263.1"/>
</dbReference>
<protein>
    <submittedName>
        <fullName evidence="2">Uncharacterized protein</fullName>
    </submittedName>
</protein>
<keyword evidence="1" id="KW-0812">Transmembrane</keyword>
<evidence type="ECO:0000256" key="1">
    <source>
        <dbReference type="SAM" id="Phobius"/>
    </source>
</evidence>
<dbReference type="Proteomes" id="UP000253958">
    <property type="component" value="Chromosome"/>
</dbReference>
<keyword evidence="1" id="KW-0472">Membrane</keyword>
<name>A0A6N3JV60_9ACTN</name>
<evidence type="ECO:0000313" key="3">
    <source>
        <dbReference type="Proteomes" id="UP000253958"/>
    </source>
</evidence>
<reference evidence="2 3" key="2">
    <citation type="submission" date="2018-08" db="EMBL/GenBank/DDBJ databases">
        <title>Streptomyces kandeliansis sp. nov., an endophytic bacterium isolated from mangrove plant.</title>
        <authorList>
            <person name="Wang R."/>
        </authorList>
    </citation>
    <scope>NUCLEOTIDE SEQUENCE [LARGE SCALE GENOMIC DNA]</scope>
    <source>
        <strain evidence="3">H14(2018)</strain>
    </source>
</reference>
<accession>A0A6N3JV60</accession>
<proteinExistence type="predicted"/>
<dbReference type="EMBL" id="CP031263">
    <property type="protein sequence ID" value="AXH89441.1"/>
    <property type="molecule type" value="Genomic_DNA"/>
</dbReference>
<reference evidence="2 3" key="1">
    <citation type="submission" date="2018-07" db="EMBL/GenBank/DDBJ databases">
        <authorList>
            <person name="Ye Y."/>
        </authorList>
    </citation>
    <scope>NUCLEOTIDE SEQUENCE [LARGE SCALE GENOMIC DNA]</scope>
    <source>
        <strain evidence="3">H14(2018)</strain>
    </source>
</reference>